<dbReference type="Proteomes" id="UP000008827">
    <property type="component" value="Chromosome 19"/>
</dbReference>
<dbReference type="GO" id="GO:0009739">
    <property type="term" value="P:response to gibberellin"/>
    <property type="evidence" value="ECO:0000318"/>
    <property type="project" value="GO_Central"/>
</dbReference>
<dbReference type="CDD" id="cd00167">
    <property type="entry name" value="SANT"/>
    <property type="match status" value="1"/>
</dbReference>
<dbReference type="SMART" id="SM00717">
    <property type="entry name" value="SANT"/>
    <property type="match status" value="1"/>
</dbReference>
<keyword evidence="10" id="KW-1185">Reference proteome</keyword>
<dbReference type="GO" id="GO:0006355">
    <property type="term" value="P:regulation of DNA-templated transcription"/>
    <property type="evidence" value="ECO:0007669"/>
    <property type="project" value="UniProtKB-ARBA"/>
</dbReference>
<dbReference type="InterPro" id="IPR006447">
    <property type="entry name" value="Myb_dom_plants"/>
</dbReference>
<dbReference type="InterPro" id="IPR052245">
    <property type="entry name" value="Plant_Stress_Dev_TF"/>
</dbReference>
<keyword evidence="4" id="KW-0804">Transcription</keyword>
<accession>A0A0R0EJA6</accession>
<dbReference type="PROSITE" id="PS51294">
    <property type="entry name" value="HTH_MYB"/>
    <property type="match status" value="1"/>
</dbReference>
<dbReference type="EnsemblPlants" id="KRG94080">
    <property type="protein sequence ID" value="KRG94080"/>
    <property type="gene ID" value="GLYMA_19G060700"/>
</dbReference>
<protein>
    <submittedName>
        <fullName evidence="8 9">Uncharacterized protein</fullName>
    </submittedName>
</protein>
<dbReference type="PANTHER" id="PTHR44191">
    <property type="entry name" value="TRANSCRIPTION FACTOR KUA1"/>
    <property type="match status" value="1"/>
</dbReference>
<dbReference type="InParanoid" id="A0A0R0EJA6"/>
<reference evidence="8" key="3">
    <citation type="submission" date="2018-07" db="EMBL/GenBank/DDBJ databases">
        <title>WGS assembly of Glycine max.</title>
        <authorList>
            <person name="Schmutz J."/>
            <person name="Cannon S."/>
            <person name="Schlueter J."/>
            <person name="Ma J."/>
            <person name="Mitros T."/>
            <person name="Nelson W."/>
            <person name="Hyten D."/>
            <person name="Song Q."/>
            <person name="Thelen J."/>
            <person name="Cheng J."/>
            <person name="Xu D."/>
            <person name="Hellsten U."/>
            <person name="May G."/>
            <person name="Yu Y."/>
            <person name="Sakurai T."/>
            <person name="Umezawa T."/>
            <person name="Bhattacharyya M."/>
            <person name="Sandhu D."/>
            <person name="Valliyodan B."/>
            <person name="Lindquist E."/>
            <person name="Peto M."/>
            <person name="Grant D."/>
            <person name="Shu S."/>
            <person name="Goodstein D."/>
            <person name="Barry K."/>
            <person name="Futrell-Griggs M."/>
            <person name="Abernathy B."/>
            <person name="Du J."/>
            <person name="Tian Z."/>
            <person name="Zhu L."/>
            <person name="Gill N."/>
            <person name="Joshi T."/>
            <person name="Libault M."/>
            <person name="Sethuraman A."/>
            <person name="Zhang X."/>
            <person name="Shinozaki K."/>
            <person name="Nguyen H."/>
            <person name="Wing R."/>
            <person name="Cregan P."/>
            <person name="Specht J."/>
            <person name="Grimwood J."/>
            <person name="Rokhsar D."/>
            <person name="Stacey G."/>
            <person name="Shoemaker R."/>
            <person name="Jackson S."/>
        </authorList>
    </citation>
    <scope>NUCLEOTIDE SEQUENCE</scope>
    <source>
        <tissue evidence="8">Callus</tissue>
    </source>
</reference>
<comment type="subcellular location">
    <subcellularLocation>
        <location evidence="1">Nucleus</location>
    </subcellularLocation>
</comment>
<dbReference type="InterPro" id="IPR017930">
    <property type="entry name" value="Myb_dom"/>
</dbReference>
<dbReference type="PROSITE" id="PS50090">
    <property type="entry name" value="MYB_LIKE"/>
    <property type="match status" value="1"/>
</dbReference>
<evidence type="ECO:0000313" key="9">
    <source>
        <dbReference type="EnsemblPlants" id="KRG94080"/>
    </source>
</evidence>
<dbReference type="AlphaFoldDB" id="A0A0R0EJA6"/>
<dbReference type="NCBIfam" id="TIGR01557">
    <property type="entry name" value="myb_SHAQKYF"/>
    <property type="match status" value="1"/>
</dbReference>
<gene>
    <name evidence="8" type="ORF">GLYMA_19G060700</name>
</gene>
<dbReference type="Gramene" id="KRG94080">
    <property type="protein sequence ID" value="KRG94080"/>
    <property type="gene ID" value="GLYMA_19G060700"/>
</dbReference>
<evidence type="ECO:0000256" key="1">
    <source>
        <dbReference type="ARBA" id="ARBA00004123"/>
    </source>
</evidence>
<organism evidence="8">
    <name type="scientific">Glycine max</name>
    <name type="common">Soybean</name>
    <name type="synonym">Glycine hispida</name>
    <dbReference type="NCBI Taxonomy" id="3847"/>
    <lineage>
        <taxon>Eukaryota</taxon>
        <taxon>Viridiplantae</taxon>
        <taxon>Streptophyta</taxon>
        <taxon>Embryophyta</taxon>
        <taxon>Tracheophyta</taxon>
        <taxon>Spermatophyta</taxon>
        <taxon>Magnoliopsida</taxon>
        <taxon>eudicotyledons</taxon>
        <taxon>Gunneridae</taxon>
        <taxon>Pentapetalae</taxon>
        <taxon>rosids</taxon>
        <taxon>fabids</taxon>
        <taxon>Fabales</taxon>
        <taxon>Fabaceae</taxon>
        <taxon>Papilionoideae</taxon>
        <taxon>50 kb inversion clade</taxon>
        <taxon>NPAAA clade</taxon>
        <taxon>indigoferoid/millettioid clade</taxon>
        <taxon>Phaseoleae</taxon>
        <taxon>Glycine</taxon>
        <taxon>Glycine subgen. Soja</taxon>
    </lineage>
</organism>
<keyword evidence="2" id="KW-0805">Transcription regulation</keyword>
<reference evidence="8 9" key="1">
    <citation type="journal article" date="2010" name="Nature">
        <title>Genome sequence of the palaeopolyploid soybean.</title>
        <authorList>
            <person name="Schmutz J."/>
            <person name="Cannon S.B."/>
            <person name="Schlueter J."/>
            <person name="Ma J."/>
            <person name="Mitros T."/>
            <person name="Nelson W."/>
            <person name="Hyten D.L."/>
            <person name="Song Q."/>
            <person name="Thelen J.J."/>
            <person name="Cheng J."/>
            <person name="Xu D."/>
            <person name="Hellsten U."/>
            <person name="May G.D."/>
            <person name="Yu Y."/>
            <person name="Sakurai T."/>
            <person name="Umezawa T."/>
            <person name="Bhattacharyya M.K."/>
            <person name="Sandhu D."/>
            <person name="Valliyodan B."/>
            <person name="Lindquist E."/>
            <person name="Peto M."/>
            <person name="Grant D."/>
            <person name="Shu S."/>
            <person name="Goodstein D."/>
            <person name="Barry K."/>
            <person name="Futrell-Griggs M."/>
            <person name="Abernathy B."/>
            <person name="Du J."/>
            <person name="Tian Z."/>
            <person name="Zhu L."/>
            <person name="Gill N."/>
            <person name="Joshi T."/>
            <person name="Libault M."/>
            <person name="Sethuraman A."/>
            <person name="Zhang X.-C."/>
            <person name="Shinozaki K."/>
            <person name="Nguyen H.T."/>
            <person name="Wing R.A."/>
            <person name="Cregan P."/>
            <person name="Specht J."/>
            <person name="Grimwood J."/>
            <person name="Rokhsar D."/>
            <person name="Stacey G."/>
            <person name="Shoemaker R.C."/>
            <person name="Jackson S.A."/>
        </authorList>
    </citation>
    <scope>NUCLEOTIDE SEQUENCE</scope>
    <source>
        <strain evidence="9">cv. Williams 82</strain>
        <tissue evidence="8">Callus</tissue>
    </source>
</reference>
<evidence type="ECO:0000256" key="3">
    <source>
        <dbReference type="ARBA" id="ARBA00023125"/>
    </source>
</evidence>
<dbReference type="GO" id="GO:0009723">
    <property type="term" value="P:response to ethylene"/>
    <property type="evidence" value="ECO:0000318"/>
    <property type="project" value="GO_Central"/>
</dbReference>
<keyword evidence="5" id="KW-0539">Nucleus</keyword>
<dbReference type="GO" id="GO:0005634">
    <property type="term" value="C:nucleus"/>
    <property type="evidence" value="ECO:0007669"/>
    <property type="project" value="UniProtKB-SubCell"/>
</dbReference>
<feature type="domain" description="Myb-like" evidence="6">
    <location>
        <begin position="158"/>
        <end position="202"/>
    </location>
</feature>
<dbReference type="SUPFAM" id="SSF46689">
    <property type="entry name" value="Homeodomain-like"/>
    <property type="match status" value="1"/>
</dbReference>
<evidence type="ECO:0000256" key="2">
    <source>
        <dbReference type="ARBA" id="ARBA00023015"/>
    </source>
</evidence>
<reference evidence="9" key="2">
    <citation type="submission" date="2018-02" db="UniProtKB">
        <authorList>
            <consortium name="EnsemblPlants"/>
        </authorList>
    </citation>
    <scope>IDENTIFICATION</scope>
    <source>
        <strain evidence="9">Williams 82</strain>
    </source>
</reference>
<evidence type="ECO:0000259" key="7">
    <source>
        <dbReference type="PROSITE" id="PS51294"/>
    </source>
</evidence>
<sequence length="288" mass="33374">MVERNEERIRVPLKRKDFVSIELKERMGENNNNEFHGCGGNTTSQGGDDGFDEPLYWKYPTLQDLEWEGSSPIDVSAIRDHHHSGSSYVVDATYIQPNLQDQLPSLQNINSGNNTHDYPHTQFINSAANQVAPMWPDSQSNHSLSRKASSWKSNECRRWSEEDHRLFMLGLQKYGKEDWKNISRIIKTRNPTQVASHAQKYFLCQASSNKGKRRSIHDMVLPDNGPVPHRIYQENEVSFPNLDGPITHHIDHQNGVPFQNHTMQELYEIHLAVPHYINQQNWVLRPMR</sequence>
<dbReference type="InterPro" id="IPR001005">
    <property type="entry name" value="SANT/Myb"/>
</dbReference>
<proteinExistence type="predicted"/>
<dbReference type="Gene3D" id="1.10.10.60">
    <property type="entry name" value="Homeodomain-like"/>
    <property type="match status" value="1"/>
</dbReference>
<evidence type="ECO:0000256" key="4">
    <source>
        <dbReference type="ARBA" id="ARBA00023163"/>
    </source>
</evidence>
<dbReference type="PANTHER" id="PTHR44191:SF62">
    <property type="entry name" value="OS04G0341900 PROTEIN"/>
    <property type="match status" value="1"/>
</dbReference>
<feature type="domain" description="HTH myb-type" evidence="7">
    <location>
        <begin position="157"/>
        <end position="206"/>
    </location>
</feature>
<dbReference type="EMBL" id="CM000852">
    <property type="protein sequence ID" value="KRG94080.1"/>
    <property type="molecule type" value="Genomic_DNA"/>
</dbReference>
<evidence type="ECO:0000313" key="10">
    <source>
        <dbReference type="Proteomes" id="UP000008827"/>
    </source>
</evidence>
<keyword evidence="3" id="KW-0238">DNA-binding</keyword>
<dbReference type="Pfam" id="PF00249">
    <property type="entry name" value="Myb_DNA-binding"/>
    <property type="match status" value="1"/>
</dbReference>
<evidence type="ECO:0000259" key="6">
    <source>
        <dbReference type="PROSITE" id="PS50090"/>
    </source>
</evidence>
<dbReference type="GO" id="GO:0003677">
    <property type="term" value="F:DNA binding"/>
    <property type="evidence" value="ECO:0007669"/>
    <property type="project" value="UniProtKB-KW"/>
</dbReference>
<evidence type="ECO:0000256" key="5">
    <source>
        <dbReference type="ARBA" id="ARBA00023242"/>
    </source>
</evidence>
<dbReference type="InterPro" id="IPR009057">
    <property type="entry name" value="Homeodomain-like_sf"/>
</dbReference>
<evidence type="ECO:0000313" key="8">
    <source>
        <dbReference type="EMBL" id="KRG94080.1"/>
    </source>
</evidence>
<dbReference type="SMR" id="A0A0R0EJA6"/>
<name>A0A0R0EJA6_SOYBN</name>